<protein>
    <submittedName>
        <fullName evidence="11">Variant surface glycoprotein</fullName>
    </submittedName>
</protein>
<reference evidence="11" key="1">
    <citation type="submission" date="2016-12" db="EMBL/GenBank/DDBJ databases">
        <title>Extending the VSGnome of Trypanosoma brucei strain TREU927.</title>
        <authorList>
            <person name="Cross G.A."/>
        </authorList>
    </citation>
    <scope>NUCLEOTIDE SEQUENCE</scope>
    <source>
        <strain evidence="11">Tb927.99.1633</strain>
    </source>
</reference>
<sequence length="337" mass="36787">MILRIELTIIFSAVTGRSADKNANELRAMCRLYKLLTTTPPEQLLESCTNGAIKLTLQDKINSIQRDILMPNIKLADDGVLATLKDTTKYTNQASTKESGKKVAYFTGITEEKFAVMRQAHAKLFEKGQEGDNRRKTYNLPVDAKLKHKLTPVFYQLERKASKIAEELAFASSHLATERTAAAQAMVKASFGANYQPKMVAKTQLADGISKIAQANSPWSGINRHNVCKAAAKEKGKAGGALATDMLCLCLPMNSGDSNNYCKTSPATPASASAINSATAASAQFEKNATNLCMRNTRSCNEPNGSEPESSSSQNFGDARQKPQRAHRGNKHRRARR</sequence>
<evidence type="ECO:0000256" key="2">
    <source>
        <dbReference type="ARBA" id="ARBA00004609"/>
    </source>
</evidence>
<dbReference type="GO" id="GO:0005886">
    <property type="term" value="C:plasma membrane"/>
    <property type="evidence" value="ECO:0007669"/>
    <property type="project" value="UniProtKB-SubCell"/>
</dbReference>
<comment type="subcellular location">
    <subcellularLocation>
        <location evidence="2">Cell membrane</location>
        <topology evidence="2">Lipid-anchor</topology>
        <topology evidence="2">GPI-anchor</topology>
    </subcellularLocation>
</comment>
<evidence type="ECO:0000313" key="11">
    <source>
        <dbReference type="EMBL" id="ARB50837.1"/>
    </source>
</evidence>
<comment type="function">
    <text evidence="1">VSG forms a coat on the surface of the parasite. The trypanosome evades the immune response of the host by expressing a series of antigenically distinct VSGs from an estimated 1000 VSG genes.</text>
</comment>
<keyword evidence="8" id="KW-0449">Lipoprotein</keyword>
<evidence type="ECO:0000259" key="10">
    <source>
        <dbReference type="Pfam" id="PF13206"/>
    </source>
</evidence>
<dbReference type="Pfam" id="PF13206">
    <property type="entry name" value="VSG_B"/>
    <property type="match status" value="1"/>
</dbReference>
<dbReference type="GO" id="GO:0098552">
    <property type="term" value="C:side of membrane"/>
    <property type="evidence" value="ECO:0007669"/>
    <property type="project" value="UniProtKB-KW"/>
</dbReference>
<dbReference type="InterPro" id="IPR025932">
    <property type="entry name" value="Trypano_VSG_B_N_dom"/>
</dbReference>
<dbReference type="EMBL" id="KY404586">
    <property type="protein sequence ID" value="ARB50837.1"/>
    <property type="molecule type" value="Genomic_DNA"/>
</dbReference>
<evidence type="ECO:0000256" key="4">
    <source>
        <dbReference type="ARBA" id="ARBA00022622"/>
    </source>
</evidence>
<proteinExistence type="predicted"/>
<evidence type="ECO:0000256" key="9">
    <source>
        <dbReference type="SAM" id="MobiDB-lite"/>
    </source>
</evidence>
<dbReference type="AlphaFoldDB" id="A0A1V0FYD8"/>
<evidence type="ECO:0000256" key="1">
    <source>
        <dbReference type="ARBA" id="ARBA00002523"/>
    </source>
</evidence>
<evidence type="ECO:0000256" key="7">
    <source>
        <dbReference type="ARBA" id="ARBA00023180"/>
    </source>
</evidence>
<evidence type="ECO:0000256" key="5">
    <source>
        <dbReference type="ARBA" id="ARBA00022729"/>
    </source>
</evidence>
<keyword evidence="6" id="KW-0472">Membrane</keyword>
<name>A0A1V0FYD8_9TRYP</name>
<organism evidence="11">
    <name type="scientific">Trypanosoma brucei</name>
    <dbReference type="NCBI Taxonomy" id="5691"/>
    <lineage>
        <taxon>Eukaryota</taxon>
        <taxon>Discoba</taxon>
        <taxon>Euglenozoa</taxon>
        <taxon>Kinetoplastea</taxon>
        <taxon>Metakinetoplastina</taxon>
        <taxon>Trypanosomatida</taxon>
        <taxon>Trypanosomatidae</taxon>
        <taxon>Trypanosoma</taxon>
    </lineage>
</organism>
<feature type="domain" description="Trypanosome variant surface glycoprotein B-type N-terminal" evidence="10">
    <location>
        <begin position="15"/>
        <end position="286"/>
    </location>
</feature>
<evidence type="ECO:0000256" key="6">
    <source>
        <dbReference type="ARBA" id="ARBA00023136"/>
    </source>
</evidence>
<keyword evidence="5" id="KW-0732">Signal</keyword>
<keyword evidence="7" id="KW-0325">Glycoprotein</keyword>
<feature type="region of interest" description="Disordered" evidence="9">
    <location>
        <begin position="296"/>
        <end position="337"/>
    </location>
</feature>
<evidence type="ECO:0000256" key="8">
    <source>
        <dbReference type="ARBA" id="ARBA00023288"/>
    </source>
</evidence>
<feature type="compositionally biased region" description="Basic residues" evidence="9">
    <location>
        <begin position="322"/>
        <end position="337"/>
    </location>
</feature>
<evidence type="ECO:0000256" key="3">
    <source>
        <dbReference type="ARBA" id="ARBA00022475"/>
    </source>
</evidence>
<keyword evidence="4" id="KW-0336">GPI-anchor</keyword>
<feature type="compositionally biased region" description="Low complexity" evidence="9">
    <location>
        <begin position="299"/>
        <end position="313"/>
    </location>
</feature>
<accession>A0A1V0FYD8</accession>
<keyword evidence="3" id="KW-1003">Cell membrane</keyword>